<reference evidence="4" key="1">
    <citation type="submission" date="2025-08" db="UniProtKB">
        <authorList>
            <consortium name="RefSeq"/>
        </authorList>
    </citation>
    <scope>IDENTIFICATION</scope>
</reference>
<organism evidence="3 4">
    <name type="scientific">Dioscorea cayennensis subsp. rotundata</name>
    <name type="common">White Guinea yam</name>
    <name type="synonym">Dioscorea rotundata</name>
    <dbReference type="NCBI Taxonomy" id="55577"/>
    <lineage>
        <taxon>Eukaryota</taxon>
        <taxon>Viridiplantae</taxon>
        <taxon>Streptophyta</taxon>
        <taxon>Embryophyta</taxon>
        <taxon>Tracheophyta</taxon>
        <taxon>Spermatophyta</taxon>
        <taxon>Magnoliopsida</taxon>
        <taxon>Liliopsida</taxon>
        <taxon>Dioscoreales</taxon>
        <taxon>Dioscoreaceae</taxon>
        <taxon>Dioscorea</taxon>
    </lineage>
</organism>
<dbReference type="Gene3D" id="1.25.40.10">
    <property type="entry name" value="Tetratricopeptide repeat domain"/>
    <property type="match status" value="1"/>
</dbReference>
<keyword evidence="1" id="KW-0677">Repeat</keyword>
<dbReference type="Pfam" id="PF01535">
    <property type="entry name" value="PPR"/>
    <property type="match status" value="4"/>
</dbReference>
<gene>
    <name evidence="4" type="primary">LOC120268599</name>
</gene>
<dbReference type="NCBIfam" id="TIGR00756">
    <property type="entry name" value="PPR"/>
    <property type="match status" value="3"/>
</dbReference>
<dbReference type="GO" id="GO:0003723">
    <property type="term" value="F:RNA binding"/>
    <property type="evidence" value="ECO:0007669"/>
    <property type="project" value="InterPro"/>
</dbReference>
<dbReference type="PANTHER" id="PTHR47926:SF456">
    <property type="entry name" value="PENTATRICOPEPTIDE REPEAT-CONTAINING PROTEIN ELI1, CHLOROPLASTIC"/>
    <property type="match status" value="1"/>
</dbReference>
<accession>A0AB40BWN5</accession>
<dbReference type="InterPro" id="IPR002885">
    <property type="entry name" value="PPR_rpt"/>
</dbReference>
<dbReference type="AlphaFoldDB" id="A0AB40BWN5"/>
<dbReference type="InterPro" id="IPR046960">
    <property type="entry name" value="PPR_At4g14850-like_plant"/>
</dbReference>
<feature type="repeat" description="PPR" evidence="2">
    <location>
        <begin position="118"/>
        <end position="156"/>
    </location>
</feature>
<evidence type="ECO:0000313" key="3">
    <source>
        <dbReference type="Proteomes" id="UP001515500"/>
    </source>
</evidence>
<name>A0AB40BWN5_DIOCR</name>
<dbReference type="PANTHER" id="PTHR47926">
    <property type="entry name" value="PENTATRICOPEPTIDE REPEAT-CONTAINING PROTEIN"/>
    <property type="match status" value="1"/>
</dbReference>
<keyword evidence="3" id="KW-1185">Reference proteome</keyword>
<feature type="repeat" description="PPR" evidence="2">
    <location>
        <begin position="184"/>
        <end position="219"/>
    </location>
</feature>
<dbReference type="Proteomes" id="UP001515500">
    <property type="component" value="Chromosome 9"/>
</dbReference>
<evidence type="ECO:0000256" key="1">
    <source>
        <dbReference type="ARBA" id="ARBA00022737"/>
    </source>
</evidence>
<protein>
    <submittedName>
        <fullName evidence="4">Pentatricopeptide repeat-containing protein At2g45350, chloroplastic-like</fullName>
    </submittedName>
</protein>
<dbReference type="InterPro" id="IPR011990">
    <property type="entry name" value="TPR-like_helical_dom_sf"/>
</dbReference>
<dbReference type="PROSITE" id="PS51375">
    <property type="entry name" value="PPR"/>
    <property type="match status" value="2"/>
</dbReference>
<evidence type="ECO:0000313" key="4">
    <source>
        <dbReference type="RefSeq" id="XP_039131860.1"/>
    </source>
</evidence>
<sequence>MPMSFMPTSSPPASSSTLPHPLSLLLHPPLHLLARSLLPLHPNSALPLQCPNQGFLQWLNPLNALLVFSFLLSSSISPDPFSFSLSFTATARAFSLSQPGKLISALEVFYAMDDDEKNLISWNSMIGGCARFLNRIGMMDEALELFDKMQKRDVIAWDSVLEGYMDIGNVELGLCLFDEMLERDVISKNIMINGYVKNGMISEALFVFMKMQVEGGIVPDGTILVTALFAISELGCTSLRLCIHKYIRMKHLSMYGKLDVVLIDMYSKCGYLGEALQLFKTSSIQIVDH</sequence>
<dbReference type="RefSeq" id="XP_039131860.1">
    <property type="nucleotide sequence ID" value="XM_039275926.1"/>
</dbReference>
<dbReference type="GO" id="GO:0009451">
    <property type="term" value="P:RNA modification"/>
    <property type="evidence" value="ECO:0007669"/>
    <property type="project" value="InterPro"/>
</dbReference>
<dbReference type="GeneID" id="120268599"/>
<evidence type="ECO:0000256" key="2">
    <source>
        <dbReference type="PROSITE-ProRule" id="PRU00708"/>
    </source>
</evidence>
<proteinExistence type="predicted"/>